<keyword evidence="5" id="KW-0276">Fatty acid metabolism</keyword>
<evidence type="ECO:0000256" key="3">
    <source>
        <dbReference type="ARBA" id="ARBA00022516"/>
    </source>
</evidence>
<dbReference type="Proteomes" id="UP001430953">
    <property type="component" value="Unassembled WGS sequence"/>
</dbReference>
<feature type="transmembrane region" description="Helical" evidence="13">
    <location>
        <begin position="189"/>
        <end position="210"/>
    </location>
</feature>
<evidence type="ECO:0000256" key="12">
    <source>
        <dbReference type="SAM" id="MobiDB-lite"/>
    </source>
</evidence>
<keyword evidence="10 11" id="KW-0275">Fatty acid biosynthesis</keyword>
<keyword evidence="6 13" id="KW-1133">Transmembrane helix</keyword>
<protein>
    <submittedName>
        <fullName evidence="14">Uncharacterized protein</fullName>
    </submittedName>
</protein>
<keyword evidence="3 11" id="KW-0444">Lipid biosynthesis</keyword>
<gene>
    <name evidence="14" type="ORF">PUN28_011203</name>
</gene>
<dbReference type="InterPro" id="IPR015876">
    <property type="entry name" value="Acyl-CoA_DS"/>
</dbReference>
<keyword evidence="8" id="KW-0443">Lipid metabolism</keyword>
<evidence type="ECO:0000256" key="7">
    <source>
        <dbReference type="ARBA" id="ARBA00023002"/>
    </source>
</evidence>
<feature type="transmembrane region" description="Helical" evidence="13">
    <location>
        <begin position="42"/>
        <end position="61"/>
    </location>
</feature>
<feature type="region of interest" description="Disordered" evidence="12">
    <location>
        <begin position="1"/>
        <end position="23"/>
    </location>
</feature>
<keyword evidence="15" id="KW-1185">Reference proteome</keyword>
<comment type="similarity">
    <text evidence="2 11">Belongs to the fatty acid desaturase type 1 family.</text>
</comment>
<evidence type="ECO:0000256" key="9">
    <source>
        <dbReference type="ARBA" id="ARBA00023136"/>
    </source>
</evidence>
<dbReference type="GO" id="GO:0004768">
    <property type="term" value="F:stearoyl-CoA 9-desaturase activity"/>
    <property type="evidence" value="ECO:0007669"/>
    <property type="project" value="TreeGrafter"/>
</dbReference>
<dbReference type="GO" id="GO:0005789">
    <property type="term" value="C:endoplasmic reticulum membrane"/>
    <property type="evidence" value="ECO:0007669"/>
    <property type="project" value="TreeGrafter"/>
</dbReference>
<proteinExistence type="inferred from homology"/>
<evidence type="ECO:0000313" key="15">
    <source>
        <dbReference type="Proteomes" id="UP001430953"/>
    </source>
</evidence>
<name>A0AAW2FMD0_9HYME</name>
<dbReference type="EMBL" id="JADYXP020000010">
    <property type="protein sequence ID" value="KAL0116179.1"/>
    <property type="molecule type" value="Genomic_DNA"/>
</dbReference>
<comment type="domain">
    <text evidence="11">The histidine box domains are involved in binding the catalytic metal ions.</text>
</comment>
<evidence type="ECO:0000256" key="2">
    <source>
        <dbReference type="ARBA" id="ARBA00009295"/>
    </source>
</evidence>
<comment type="caution">
    <text evidence="14">The sequence shown here is derived from an EMBL/GenBank/DDBJ whole genome shotgun (WGS) entry which is preliminary data.</text>
</comment>
<keyword evidence="9 13" id="KW-0472">Membrane</keyword>
<keyword evidence="4 11" id="KW-0812">Transmembrane</keyword>
<feature type="transmembrane region" description="Helical" evidence="13">
    <location>
        <begin position="73"/>
        <end position="92"/>
    </location>
</feature>
<evidence type="ECO:0000256" key="10">
    <source>
        <dbReference type="ARBA" id="ARBA00023160"/>
    </source>
</evidence>
<feature type="compositionally biased region" description="Basic and acidic residues" evidence="12">
    <location>
        <begin position="7"/>
        <end position="23"/>
    </location>
</feature>
<dbReference type="AlphaFoldDB" id="A0AAW2FMD0"/>
<evidence type="ECO:0000313" key="14">
    <source>
        <dbReference type="EMBL" id="KAL0116179.1"/>
    </source>
</evidence>
<dbReference type="PANTHER" id="PTHR11351">
    <property type="entry name" value="ACYL-COA DESATURASE"/>
    <property type="match status" value="1"/>
</dbReference>
<keyword evidence="7 11" id="KW-0560">Oxidoreductase</keyword>
<evidence type="ECO:0000256" key="6">
    <source>
        <dbReference type="ARBA" id="ARBA00022989"/>
    </source>
</evidence>
<reference evidence="14 15" key="1">
    <citation type="submission" date="2023-03" db="EMBL/GenBank/DDBJ databases">
        <title>High recombination rates correlate with genetic variation in Cardiocondyla obscurior ants.</title>
        <authorList>
            <person name="Errbii M."/>
        </authorList>
    </citation>
    <scope>NUCLEOTIDE SEQUENCE [LARGE SCALE GENOMIC DNA]</scope>
    <source>
        <strain evidence="14">Alpha-2009</strain>
        <tissue evidence="14">Whole body</tissue>
    </source>
</reference>
<evidence type="ECO:0000256" key="8">
    <source>
        <dbReference type="ARBA" id="ARBA00023098"/>
    </source>
</evidence>
<evidence type="ECO:0000256" key="5">
    <source>
        <dbReference type="ARBA" id="ARBA00022832"/>
    </source>
</evidence>
<feature type="transmembrane region" description="Helical" evidence="13">
    <location>
        <begin position="104"/>
        <end position="121"/>
    </location>
</feature>
<evidence type="ECO:0000256" key="13">
    <source>
        <dbReference type="SAM" id="Phobius"/>
    </source>
</evidence>
<accession>A0AAW2FMD0</accession>
<sequence>MYSSTITEHEDNKNRKSAQETENGRNSILNQPAMHMPAEQPLIWRNIIVIAILHVTAIYLFATRYREAKFWTWMWSIAYAHLSGFGITAGLHRLWAHRSYRAKLQLRVLLIFLYCMAGQITPSKWLRVHRTHHKYTDTCADPHNSNRGFFFSHVGWLMMKHHPAVKQYGKNVDMSDIAADPVIRFADKYFILIMVPMCFILPTVIPVYAWNETWDISASSVLVRYVLGLNFTFSVNSFAHLWGNRPYNRYAFNLSGSRLRDYY</sequence>
<dbReference type="GO" id="GO:0006636">
    <property type="term" value="P:unsaturated fatty acid biosynthetic process"/>
    <property type="evidence" value="ECO:0007669"/>
    <property type="project" value="TreeGrafter"/>
</dbReference>
<dbReference type="PRINTS" id="PR00075">
    <property type="entry name" value="FACDDSATRASE"/>
</dbReference>
<dbReference type="PANTHER" id="PTHR11351:SF21">
    <property type="entry name" value="GH07782P"/>
    <property type="match status" value="1"/>
</dbReference>
<evidence type="ECO:0000256" key="1">
    <source>
        <dbReference type="ARBA" id="ARBA00004141"/>
    </source>
</evidence>
<comment type="cofactor">
    <cofactor evidence="11">
        <name>Fe(2+)</name>
        <dbReference type="ChEBI" id="CHEBI:29033"/>
    </cofactor>
</comment>
<dbReference type="CDD" id="cd03505">
    <property type="entry name" value="Delta9-FADS-like"/>
    <property type="match status" value="1"/>
</dbReference>
<organism evidence="14 15">
    <name type="scientific">Cardiocondyla obscurior</name>
    <dbReference type="NCBI Taxonomy" id="286306"/>
    <lineage>
        <taxon>Eukaryota</taxon>
        <taxon>Metazoa</taxon>
        <taxon>Ecdysozoa</taxon>
        <taxon>Arthropoda</taxon>
        <taxon>Hexapoda</taxon>
        <taxon>Insecta</taxon>
        <taxon>Pterygota</taxon>
        <taxon>Neoptera</taxon>
        <taxon>Endopterygota</taxon>
        <taxon>Hymenoptera</taxon>
        <taxon>Apocrita</taxon>
        <taxon>Aculeata</taxon>
        <taxon>Formicoidea</taxon>
        <taxon>Formicidae</taxon>
        <taxon>Myrmicinae</taxon>
        <taxon>Cardiocondyla</taxon>
    </lineage>
</organism>
<dbReference type="GO" id="GO:0005506">
    <property type="term" value="F:iron ion binding"/>
    <property type="evidence" value="ECO:0007669"/>
    <property type="project" value="TreeGrafter"/>
</dbReference>
<feature type="transmembrane region" description="Helical" evidence="13">
    <location>
        <begin position="222"/>
        <end position="242"/>
    </location>
</feature>
<evidence type="ECO:0000256" key="4">
    <source>
        <dbReference type="ARBA" id="ARBA00022692"/>
    </source>
</evidence>
<comment type="subcellular location">
    <subcellularLocation>
        <location evidence="1">Membrane</location>
        <topology evidence="1">Multi-pass membrane protein</topology>
    </subcellularLocation>
</comment>
<evidence type="ECO:0000256" key="11">
    <source>
        <dbReference type="RuleBase" id="RU000581"/>
    </source>
</evidence>